<keyword evidence="8" id="KW-1185">Reference proteome</keyword>
<dbReference type="GO" id="GO:0015562">
    <property type="term" value="F:efflux transmembrane transporter activity"/>
    <property type="evidence" value="ECO:0007669"/>
    <property type="project" value="TreeGrafter"/>
</dbReference>
<dbReference type="Gene3D" id="1.10.287.470">
    <property type="entry name" value="Helix hairpin bin"/>
    <property type="match status" value="1"/>
</dbReference>
<comment type="subcellular location">
    <subcellularLocation>
        <location evidence="1">Cell envelope</location>
    </subcellularLocation>
</comment>
<feature type="domain" description="Multidrug resistance protein MdtA-like barrel-sandwich hybrid" evidence="4">
    <location>
        <begin position="70"/>
        <end position="192"/>
    </location>
</feature>
<dbReference type="PANTHER" id="PTHR30469:SF11">
    <property type="entry name" value="BLL4320 PROTEIN"/>
    <property type="match status" value="1"/>
</dbReference>
<dbReference type="EMBL" id="JALIDZ010000003">
    <property type="protein sequence ID" value="MCT8971540.1"/>
    <property type="molecule type" value="Genomic_DNA"/>
</dbReference>
<protein>
    <submittedName>
        <fullName evidence="7">Efflux RND transporter periplasmic adaptor subunit</fullName>
    </submittedName>
</protein>
<keyword evidence="3" id="KW-0813">Transport</keyword>
<feature type="domain" description="Multidrug resistance protein MdtA-like C-terminal permuted SH3" evidence="6">
    <location>
        <begin position="282"/>
        <end position="345"/>
    </location>
</feature>
<dbReference type="FunFam" id="2.40.30.170:FF:000010">
    <property type="entry name" value="Efflux RND transporter periplasmic adaptor subunit"/>
    <property type="match status" value="1"/>
</dbReference>
<evidence type="ECO:0000259" key="5">
    <source>
        <dbReference type="Pfam" id="PF25954"/>
    </source>
</evidence>
<dbReference type="Pfam" id="PF25954">
    <property type="entry name" value="Beta-barrel_RND_2"/>
    <property type="match status" value="1"/>
</dbReference>
<dbReference type="RefSeq" id="WP_261615120.1">
    <property type="nucleotide sequence ID" value="NZ_JALIDZ010000003.1"/>
</dbReference>
<dbReference type="AlphaFoldDB" id="A0AAW5QZ34"/>
<dbReference type="GO" id="GO:1990281">
    <property type="term" value="C:efflux pump complex"/>
    <property type="evidence" value="ECO:0007669"/>
    <property type="project" value="TreeGrafter"/>
</dbReference>
<dbReference type="Pfam" id="PF25917">
    <property type="entry name" value="BSH_RND"/>
    <property type="match status" value="1"/>
</dbReference>
<dbReference type="Pfam" id="PF25967">
    <property type="entry name" value="RND-MFP_C"/>
    <property type="match status" value="1"/>
</dbReference>
<evidence type="ECO:0000259" key="6">
    <source>
        <dbReference type="Pfam" id="PF25967"/>
    </source>
</evidence>
<proteinExistence type="inferred from homology"/>
<evidence type="ECO:0000256" key="2">
    <source>
        <dbReference type="ARBA" id="ARBA00009477"/>
    </source>
</evidence>
<dbReference type="InterPro" id="IPR058792">
    <property type="entry name" value="Beta-barrel_RND_2"/>
</dbReference>
<comment type="similarity">
    <text evidence="2">Belongs to the membrane fusion protein (MFP) (TC 8.A.1) family.</text>
</comment>
<dbReference type="InterPro" id="IPR058625">
    <property type="entry name" value="MdtA-like_BSH"/>
</dbReference>
<evidence type="ECO:0000256" key="3">
    <source>
        <dbReference type="ARBA" id="ARBA00022448"/>
    </source>
</evidence>
<reference evidence="7 8" key="1">
    <citation type="submission" date="2022-04" db="EMBL/GenBank/DDBJ databases">
        <authorList>
            <person name="Ye Y.-Q."/>
            <person name="Du Z.-J."/>
        </authorList>
    </citation>
    <scope>NUCLEOTIDE SEQUENCE [LARGE SCALE GENOMIC DNA]</scope>
    <source>
        <strain evidence="7 8">A6E488</strain>
    </source>
</reference>
<name>A0AAW5QZ34_9HYPH</name>
<dbReference type="Gene3D" id="2.40.30.170">
    <property type="match status" value="1"/>
</dbReference>
<accession>A0AAW5QZ34</accession>
<evidence type="ECO:0000313" key="7">
    <source>
        <dbReference type="EMBL" id="MCT8971540.1"/>
    </source>
</evidence>
<evidence type="ECO:0000313" key="8">
    <source>
        <dbReference type="Proteomes" id="UP001320898"/>
    </source>
</evidence>
<sequence length="372" mass="39906">MRWKRMAVMLVGAGVVFGGVYGFIQFKNMKIAEFFANMPKPVVTVTVADAEAETWSTTVPAVGTLRAFNGVDVTAAVPGQIQKILFKSGQEAKAGQTLVVLDSDILQANRDAAEADAQLTEANYKRVSSLKEGAVVSQARIDENLFAMQAAKARVAALDAEISKKTITAPFDGKLGIRRVDVGEYIQPGTAIVNLQDLTNLRVEFSVGQRDVREVVPGRTIQVFADVVPGKTFTGEITSLEPKVDPATGVVRVEGSLPNLDGILRPGMFVSVQVDLADEREVVVIPESAVSYNLYGDFAYVVEPKAEGADHPTVKRVIVEAGDRRDGMVVIETGVEAGETVVTSGQLKLSPGMQIDAASEPLTRPDVTQQPY</sequence>
<dbReference type="SUPFAM" id="SSF111369">
    <property type="entry name" value="HlyD-like secretion proteins"/>
    <property type="match status" value="1"/>
</dbReference>
<comment type="caution">
    <text evidence="7">The sequence shown here is derived from an EMBL/GenBank/DDBJ whole genome shotgun (WGS) entry which is preliminary data.</text>
</comment>
<feature type="domain" description="CusB-like beta-barrel" evidence="5">
    <location>
        <begin position="203"/>
        <end position="275"/>
    </location>
</feature>
<evidence type="ECO:0000259" key="4">
    <source>
        <dbReference type="Pfam" id="PF25917"/>
    </source>
</evidence>
<evidence type="ECO:0000256" key="1">
    <source>
        <dbReference type="ARBA" id="ARBA00004196"/>
    </source>
</evidence>
<organism evidence="7 8">
    <name type="scientific">Microbaculum marinisediminis</name>
    <dbReference type="NCBI Taxonomy" id="2931392"/>
    <lineage>
        <taxon>Bacteria</taxon>
        <taxon>Pseudomonadati</taxon>
        <taxon>Pseudomonadota</taxon>
        <taxon>Alphaproteobacteria</taxon>
        <taxon>Hyphomicrobiales</taxon>
        <taxon>Tepidamorphaceae</taxon>
        <taxon>Microbaculum</taxon>
    </lineage>
</organism>
<dbReference type="Gene3D" id="2.40.420.20">
    <property type="match status" value="1"/>
</dbReference>
<dbReference type="PANTHER" id="PTHR30469">
    <property type="entry name" value="MULTIDRUG RESISTANCE PROTEIN MDTA"/>
    <property type="match status" value="1"/>
</dbReference>
<dbReference type="Gene3D" id="2.40.50.100">
    <property type="match status" value="1"/>
</dbReference>
<dbReference type="InterPro" id="IPR058627">
    <property type="entry name" value="MdtA-like_C"/>
</dbReference>
<dbReference type="NCBIfam" id="TIGR01730">
    <property type="entry name" value="RND_mfp"/>
    <property type="match status" value="1"/>
</dbReference>
<dbReference type="Proteomes" id="UP001320898">
    <property type="component" value="Unassembled WGS sequence"/>
</dbReference>
<gene>
    <name evidence="7" type="ORF">MUB46_06715</name>
</gene>
<dbReference type="InterPro" id="IPR006143">
    <property type="entry name" value="RND_pump_MFP"/>
</dbReference>